<protein>
    <submittedName>
        <fullName evidence="5">Fructose-26-bisphosphatase</fullName>
    </submittedName>
</protein>
<feature type="active site" description="Proton donor/acceptor" evidence="3">
    <location>
        <position position="82"/>
    </location>
</feature>
<dbReference type="SMART" id="SM00855">
    <property type="entry name" value="PGAM"/>
    <property type="match status" value="1"/>
</dbReference>
<dbReference type="PANTHER" id="PTHR48100">
    <property type="entry name" value="BROAD-SPECIFICITY PHOSPHATASE YOR283W-RELATED"/>
    <property type="match status" value="1"/>
</dbReference>
<dbReference type="InterPro" id="IPR013078">
    <property type="entry name" value="His_Pase_superF_clade-1"/>
</dbReference>
<feature type="active site" description="Tele-phosphohistidine intermediate" evidence="3">
    <location>
        <position position="9"/>
    </location>
</feature>
<gene>
    <name evidence="5" type="ORF">S2091_3685</name>
</gene>
<evidence type="ECO:0000256" key="2">
    <source>
        <dbReference type="ARBA" id="ARBA00023235"/>
    </source>
</evidence>
<evidence type="ECO:0000256" key="1">
    <source>
        <dbReference type="ARBA" id="ARBA00023152"/>
    </source>
</evidence>
<dbReference type="OrthoDB" id="9783269at2"/>
<dbReference type="Proteomes" id="UP000237839">
    <property type="component" value="Unassembled WGS sequence"/>
</dbReference>
<evidence type="ECO:0000256" key="3">
    <source>
        <dbReference type="PIRSR" id="PIRSR613078-1"/>
    </source>
</evidence>
<evidence type="ECO:0000256" key="4">
    <source>
        <dbReference type="PIRSR" id="PIRSR613078-2"/>
    </source>
</evidence>
<dbReference type="GO" id="GO:0016791">
    <property type="term" value="F:phosphatase activity"/>
    <property type="evidence" value="ECO:0007669"/>
    <property type="project" value="TreeGrafter"/>
</dbReference>
<accession>A0A2S9GV24</accession>
<dbReference type="InterPro" id="IPR029033">
    <property type="entry name" value="His_PPase_superfam"/>
</dbReference>
<reference evidence="5 6" key="1">
    <citation type="submission" date="2018-02" db="EMBL/GenBank/DDBJ databases">
        <title>Solimicrobium silvestre gen. nov., sp. nov., isolated from alpine forest soil.</title>
        <authorList>
            <person name="Margesin R."/>
            <person name="Albuquerque L."/>
            <person name="Zhang D.-C."/>
            <person name="Froufe H.J.C."/>
            <person name="Severino R."/>
            <person name="Roxo I."/>
            <person name="Egas C."/>
            <person name="Da Costa M.S."/>
        </authorList>
    </citation>
    <scope>NUCLEOTIDE SEQUENCE [LARGE SCALE GENOMIC DNA]</scope>
    <source>
        <strain evidence="5 6">S20-91</strain>
    </source>
</reference>
<dbReference type="PANTHER" id="PTHR48100:SF1">
    <property type="entry name" value="HISTIDINE PHOSPHATASE FAMILY PROTEIN-RELATED"/>
    <property type="match status" value="1"/>
</dbReference>
<keyword evidence="1" id="KW-0324">Glycolysis</keyword>
<dbReference type="CDD" id="cd07067">
    <property type="entry name" value="HP_PGM_like"/>
    <property type="match status" value="1"/>
</dbReference>
<dbReference type="AlphaFoldDB" id="A0A2S9GV24"/>
<feature type="binding site" evidence="4">
    <location>
        <begin position="8"/>
        <end position="15"/>
    </location>
    <ligand>
        <name>substrate</name>
    </ligand>
</feature>
<dbReference type="PROSITE" id="PS00175">
    <property type="entry name" value="PG_MUTASE"/>
    <property type="match status" value="1"/>
</dbReference>
<dbReference type="InterPro" id="IPR050275">
    <property type="entry name" value="PGM_Phosphatase"/>
</dbReference>
<evidence type="ECO:0000313" key="6">
    <source>
        <dbReference type="Proteomes" id="UP000237839"/>
    </source>
</evidence>
<name>A0A2S9GV24_9BURK</name>
<sequence length="220" mass="24762">MIELLLIRHGETAWNAERRLQGHLNIPLNDAGLQQAQALALALKNESLDAIICSDLQRAMQTAQAIAQYQNQQCIIEPAWRERCFGGFEGELISQIEQRFPAEYAAWRAYEIDMQFPANAQGEFNGESIRQFHTRIEQVLLELSQRFQHGKIVVVAHGGVLECAYRIAHQLALDAPRQVSMLNASINRFELSSDQDSVKLKMLQGGDVAHLELALDELNA</sequence>
<dbReference type="Gene3D" id="3.40.50.1240">
    <property type="entry name" value="Phosphoglycerate mutase-like"/>
    <property type="match status" value="1"/>
</dbReference>
<dbReference type="InterPro" id="IPR001345">
    <property type="entry name" value="PG/BPGM_mutase_AS"/>
</dbReference>
<proteinExistence type="predicted"/>
<keyword evidence="2" id="KW-0413">Isomerase</keyword>
<dbReference type="GO" id="GO:0005737">
    <property type="term" value="C:cytoplasm"/>
    <property type="evidence" value="ECO:0007669"/>
    <property type="project" value="TreeGrafter"/>
</dbReference>
<keyword evidence="6" id="KW-1185">Reference proteome</keyword>
<dbReference type="RefSeq" id="WP_105533436.1">
    <property type="nucleotide sequence ID" value="NZ_PUGF01000021.1"/>
</dbReference>
<dbReference type="Pfam" id="PF00300">
    <property type="entry name" value="His_Phos_1"/>
    <property type="match status" value="1"/>
</dbReference>
<comment type="caution">
    <text evidence="5">The sequence shown here is derived from an EMBL/GenBank/DDBJ whole genome shotgun (WGS) entry which is preliminary data.</text>
</comment>
<feature type="binding site" evidence="4">
    <location>
        <position position="58"/>
    </location>
    <ligand>
        <name>substrate</name>
    </ligand>
</feature>
<evidence type="ECO:0000313" key="5">
    <source>
        <dbReference type="EMBL" id="PRC91569.1"/>
    </source>
</evidence>
<dbReference type="EMBL" id="PUGF01000021">
    <property type="protein sequence ID" value="PRC91569.1"/>
    <property type="molecule type" value="Genomic_DNA"/>
</dbReference>
<organism evidence="5 6">
    <name type="scientific">Solimicrobium silvestre</name>
    <dbReference type="NCBI Taxonomy" id="2099400"/>
    <lineage>
        <taxon>Bacteria</taxon>
        <taxon>Pseudomonadati</taxon>
        <taxon>Pseudomonadota</taxon>
        <taxon>Betaproteobacteria</taxon>
        <taxon>Burkholderiales</taxon>
        <taxon>Oxalobacteraceae</taxon>
        <taxon>Solimicrobium</taxon>
    </lineage>
</organism>
<dbReference type="SUPFAM" id="SSF53254">
    <property type="entry name" value="Phosphoglycerate mutase-like"/>
    <property type="match status" value="1"/>
</dbReference>